<dbReference type="AlphaFoldDB" id="A0A0E0N777"/>
<dbReference type="HOGENOM" id="CLU_1974147_0_0_1"/>
<proteinExistence type="predicted"/>
<evidence type="ECO:0000313" key="2">
    <source>
        <dbReference type="Proteomes" id="UP000008022"/>
    </source>
</evidence>
<reference evidence="1" key="2">
    <citation type="submission" date="2015-06" db="UniProtKB">
        <authorList>
            <consortium name="EnsemblPlants"/>
        </authorList>
    </citation>
    <scope>IDENTIFICATION</scope>
</reference>
<accession>A0A0E0N777</accession>
<reference evidence="2" key="1">
    <citation type="submission" date="2013-06" db="EMBL/GenBank/DDBJ databases">
        <authorList>
            <person name="Zhao Q."/>
        </authorList>
    </citation>
    <scope>NUCLEOTIDE SEQUENCE</scope>
    <source>
        <strain evidence="2">cv. W1943</strain>
    </source>
</reference>
<keyword evidence="2" id="KW-1185">Reference proteome</keyword>
<dbReference type="Proteomes" id="UP000008022">
    <property type="component" value="Unassembled WGS sequence"/>
</dbReference>
<dbReference type="Gramene" id="ORUFI01G46290.2">
    <property type="protein sequence ID" value="ORUFI01G46290.2"/>
    <property type="gene ID" value="ORUFI01G46290"/>
</dbReference>
<sequence length="127" mass="14382">MAAKQQWWRFSTNIVQKTRSLFHPSSHGPFVDITNVINAKLINKRATVIQCEINVPKDHENCQQINKNSTSKIQRASTILDLHSDFVVQAMKITLLSLGMCMKMHEDVTNLSTAELKGSVLERGTHH</sequence>
<evidence type="ECO:0000313" key="1">
    <source>
        <dbReference type="EnsemblPlants" id="ORUFI01G46290.2"/>
    </source>
</evidence>
<dbReference type="EnsemblPlants" id="ORUFI01G46290.2">
    <property type="protein sequence ID" value="ORUFI01G46290.2"/>
    <property type="gene ID" value="ORUFI01G46290"/>
</dbReference>
<organism evidence="1 2">
    <name type="scientific">Oryza rufipogon</name>
    <name type="common">Brownbeard rice</name>
    <name type="synonym">Asian wild rice</name>
    <dbReference type="NCBI Taxonomy" id="4529"/>
    <lineage>
        <taxon>Eukaryota</taxon>
        <taxon>Viridiplantae</taxon>
        <taxon>Streptophyta</taxon>
        <taxon>Embryophyta</taxon>
        <taxon>Tracheophyta</taxon>
        <taxon>Spermatophyta</taxon>
        <taxon>Magnoliopsida</taxon>
        <taxon>Liliopsida</taxon>
        <taxon>Poales</taxon>
        <taxon>Poaceae</taxon>
        <taxon>BOP clade</taxon>
        <taxon>Oryzoideae</taxon>
        <taxon>Oryzeae</taxon>
        <taxon>Oryzinae</taxon>
        <taxon>Oryza</taxon>
    </lineage>
</organism>
<name>A0A0E0N777_ORYRU</name>
<protein>
    <submittedName>
        <fullName evidence="1">Uncharacterized protein</fullName>
    </submittedName>
</protein>